<dbReference type="RefSeq" id="WP_100304299.1">
    <property type="nucleotide sequence ID" value="NZ_PGET01000001.1"/>
</dbReference>
<dbReference type="SUPFAM" id="SSF55447">
    <property type="entry name" value="CO dehydrogenase flavoprotein C-terminal domain-like"/>
    <property type="match status" value="1"/>
</dbReference>
<dbReference type="InterPro" id="IPR051312">
    <property type="entry name" value="Diverse_Substr_Oxidored"/>
</dbReference>
<sequence>MVNGYRPASLQEALEIKKTTDAVPYAGGTDLMVENRKGVSYLFLNGLDELRNIREEGDYISIGSCVTFTEALESDLIHPLMKEAVAQIAAPAIRNMGTFGGNIGNGSAKADSVLILFVCGAKIRLASVHGQRTVNIEDFYLGRKKLDLKPEELIVEILLPKRGLDQYYYKKVGGRNALAISRVSFAGLLTVENGRIQQMAAAFGAVSDTVLRFQDLEAGLSDKTLDEASASKEELLSAYGERLVLTRGRVSAEYRKAVCMNLLKDFLEEKGI</sequence>
<name>A0A2M8Z2P4_9FIRM</name>
<dbReference type="InterPro" id="IPR016169">
    <property type="entry name" value="FAD-bd_PCMH_sub2"/>
</dbReference>
<dbReference type="OrthoDB" id="9789842at2"/>
<dbReference type="Gene3D" id="3.30.43.10">
    <property type="entry name" value="Uridine Diphospho-n-acetylenolpyruvylglucosamine Reductase, domain 2"/>
    <property type="match status" value="1"/>
</dbReference>
<evidence type="ECO:0000313" key="5">
    <source>
        <dbReference type="EMBL" id="PJJ27699.1"/>
    </source>
</evidence>
<dbReference type="InterPro" id="IPR005107">
    <property type="entry name" value="CO_DH_flav_C"/>
</dbReference>
<dbReference type="Proteomes" id="UP000231092">
    <property type="component" value="Unassembled WGS sequence"/>
</dbReference>
<dbReference type="Pfam" id="PF03450">
    <property type="entry name" value="CO_deh_flav_C"/>
    <property type="match status" value="1"/>
</dbReference>
<evidence type="ECO:0000313" key="6">
    <source>
        <dbReference type="Proteomes" id="UP000231092"/>
    </source>
</evidence>
<dbReference type="EMBL" id="PGET01000001">
    <property type="protein sequence ID" value="PJJ27699.1"/>
    <property type="molecule type" value="Genomic_DNA"/>
</dbReference>
<protein>
    <submittedName>
        <fullName evidence="5">CO/xanthine dehydrogenase FAD-binding subunit</fullName>
    </submittedName>
</protein>
<dbReference type="Gene3D" id="3.30.465.10">
    <property type="match status" value="1"/>
</dbReference>
<feature type="domain" description="FAD-binding PCMH-type" evidence="4">
    <location>
        <begin position="1"/>
        <end position="164"/>
    </location>
</feature>
<dbReference type="GO" id="GO:0071949">
    <property type="term" value="F:FAD binding"/>
    <property type="evidence" value="ECO:0007669"/>
    <property type="project" value="InterPro"/>
</dbReference>
<organism evidence="5 6">
    <name type="scientific">[Clostridium] celerecrescens 18A</name>
    <dbReference type="NCBI Taxonomy" id="1286362"/>
    <lineage>
        <taxon>Bacteria</taxon>
        <taxon>Bacillati</taxon>
        <taxon>Bacillota</taxon>
        <taxon>Clostridia</taxon>
        <taxon>Lachnospirales</taxon>
        <taxon>Lachnospiraceae</taxon>
        <taxon>Lacrimispora</taxon>
    </lineage>
</organism>
<dbReference type="SUPFAM" id="SSF56176">
    <property type="entry name" value="FAD-binding/transporter-associated domain-like"/>
    <property type="match status" value="1"/>
</dbReference>
<reference evidence="5 6" key="1">
    <citation type="submission" date="2017-11" db="EMBL/GenBank/DDBJ databases">
        <title>Understudied soil microbes with underappreciated capabilities: Untangling the Clostridium saccharolyticum group.</title>
        <authorList>
            <person name="Leschine S."/>
        </authorList>
    </citation>
    <scope>NUCLEOTIDE SEQUENCE [LARGE SCALE GENOMIC DNA]</scope>
    <source>
        <strain evidence="5 6">18A</strain>
    </source>
</reference>
<evidence type="ECO:0000256" key="2">
    <source>
        <dbReference type="ARBA" id="ARBA00022827"/>
    </source>
</evidence>
<dbReference type="InterPro" id="IPR036318">
    <property type="entry name" value="FAD-bd_PCMH-like_sf"/>
</dbReference>
<dbReference type="AlphaFoldDB" id="A0A2M8Z2P4"/>
<evidence type="ECO:0000259" key="4">
    <source>
        <dbReference type="PROSITE" id="PS51387"/>
    </source>
</evidence>
<dbReference type="Pfam" id="PF00941">
    <property type="entry name" value="FAD_binding_5"/>
    <property type="match status" value="1"/>
</dbReference>
<dbReference type="InterPro" id="IPR036683">
    <property type="entry name" value="CO_DH_flav_C_dom_sf"/>
</dbReference>
<dbReference type="SMART" id="SM01092">
    <property type="entry name" value="CO_deh_flav_C"/>
    <property type="match status" value="1"/>
</dbReference>
<dbReference type="PANTHER" id="PTHR42659:SF2">
    <property type="entry name" value="XANTHINE DEHYDROGENASE SUBUNIT C-RELATED"/>
    <property type="match status" value="1"/>
</dbReference>
<dbReference type="PROSITE" id="PS51387">
    <property type="entry name" value="FAD_PCMH"/>
    <property type="match status" value="1"/>
</dbReference>
<dbReference type="InterPro" id="IPR016167">
    <property type="entry name" value="FAD-bd_PCMH_sub1"/>
</dbReference>
<keyword evidence="1" id="KW-0285">Flavoprotein</keyword>
<dbReference type="Gene3D" id="3.30.390.50">
    <property type="entry name" value="CO dehydrogenase flavoprotein, C-terminal domain"/>
    <property type="match status" value="1"/>
</dbReference>
<comment type="caution">
    <text evidence="5">The sequence shown here is derived from an EMBL/GenBank/DDBJ whole genome shotgun (WGS) entry which is preliminary data.</text>
</comment>
<keyword evidence="3" id="KW-0560">Oxidoreductase</keyword>
<evidence type="ECO:0000256" key="1">
    <source>
        <dbReference type="ARBA" id="ARBA00022630"/>
    </source>
</evidence>
<keyword evidence="2" id="KW-0274">FAD</keyword>
<dbReference type="GO" id="GO:0016491">
    <property type="term" value="F:oxidoreductase activity"/>
    <property type="evidence" value="ECO:0007669"/>
    <property type="project" value="UniProtKB-KW"/>
</dbReference>
<dbReference type="InterPro" id="IPR016166">
    <property type="entry name" value="FAD-bd_PCMH"/>
</dbReference>
<proteinExistence type="predicted"/>
<accession>A0A2M8Z2P4</accession>
<evidence type="ECO:0000256" key="3">
    <source>
        <dbReference type="ARBA" id="ARBA00023002"/>
    </source>
</evidence>
<dbReference type="InterPro" id="IPR002346">
    <property type="entry name" value="Mopterin_DH_FAD-bd"/>
</dbReference>
<dbReference type="PANTHER" id="PTHR42659">
    <property type="entry name" value="XANTHINE DEHYDROGENASE SUBUNIT C-RELATED"/>
    <property type="match status" value="1"/>
</dbReference>
<gene>
    <name evidence="5" type="ORF">H171_1169</name>
</gene>